<dbReference type="Pfam" id="PF01145">
    <property type="entry name" value="Band_7"/>
    <property type="match status" value="1"/>
</dbReference>
<organism evidence="3 4">
    <name type="scientific">Luteococcus sanguinis</name>
    <dbReference type="NCBI Taxonomy" id="174038"/>
    <lineage>
        <taxon>Bacteria</taxon>
        <taxon>Bacillati</taxon>
        <taxon>Actinomycetota</taxon>
        <taxon>Actinomycetes</taxon>
        <taxon>Propionibacteriales</taxon>
        <taxon>Propionibacteriaceae</taxon>
        <taxon>Luteococcus</taxon>
    </lineage>
</organism>
<accession>A0ABW1X2A6</accession>
<sequence>MSQTPTLDSAPAPDEVPISTRPVGHAGIRVDVAERRAWSIGGAWVLLLCVLALIAAALLMANGLMNEHPIQVVAAAGVVLLAAIGLTGLTIVNPGDARVVQFLGHYLGTVRNTGLNLTVPFTVARNISVKAVNFETAPLKVNDANGNPIEIGAIVVYQVADTAKAAFAVEHYDEFVRKQAESALRHVAMSHPYDDHSLSEAGQRSVITLREATDQVNQELAHEVAERVAVSGVEIVEVRISHLAYAAEIASAMLRRQQAQAVLAARQVIVQGATEMAKQAVRTLDEESDIELDPERKAAMISNLLVVLCSEQQSAPVINTGSLY</sequence>
<name>A0ABW1X2A6_9ACTN</name>
<keyword evidence="1" id="KW-0472">Membrane</keyword>
<dbReference type="InterPro" id="IPR036013">
    <property type="entry name" value="Band_7/SPFH_dom_sf"/>
</dbReference>
<feature type="transmembrane region" description="Helical" evidence="1">
    <location>
        <begin position="37"/>
        <end position="60"/>
    </location>
</feature>
<evidence type="ECO:0000259" key="2">
    <source>
        <dbReference type="SMART" id="SM00244"/>
    </source>
</evidence>
<reference evidence="4" key="1">
    <citation type="journal article" date="2019" name="Int. J. Syst. Evol. Microbiol.">
        <title>The Global Catalogue of Microorganisms (GCM) 10K type strain sequencing project: providing services to taxonomists for standard genome sequencing and annotation.</title>
        <authorList>
            <consortium name="The Broad Institute Genomics Platform"/>
            <consortium name="The Broad Institute Genome Sequencing Center for Infectious Disease"/>
            <person name="Wu L."/>
            <person name="Ma J."/>
        </authorList>
    </citation>
    <scope>NUCLEOTIDE SEQUENCE [LARGE SCALE GENOMIC DNA]</scope>
    <source>
        <strain evidence="4">CGMCC 1.15277</strain>
    </source>
</reference>
<feature type="domain" description="Band 7" evidence="2">
    <location>
        <begin position="87"/>
        <end position="257"/>
    </location>
</feature>
<keyword evidence="1" id="KW-0812">Transmembrane</keyword>
<dbReference type="EMBL" id="JBHSUA010000019">
    <property type="protein sequence ID" value="MFC6397296.1"/>
    <property type="molecule type" value="Genomic_DNA"/>
</dbReference>
<evidence type="ECO:0000256" key="1">
    <source>
        <dbReference type="SAM" id="Phobius"/>
    </source>
</evidence>
<dbReference type="SUPFAM" id="SSF117892">
    <property type="entry name" value="Band 7/SPFH domain"/>
    <property type="match status" value="1"/>
</dbReference>
<protein>
    <submittedName>
        <fullName evidence="3">SPFH domain-containing protein</fullName>
    </submittedName>
</protein>
<dbReference type="Gene3D" id="3.30.479.30">
    <property type="entry name" value="Band 7 domain"/>
    <property type="match status" value="1"/>
</dbReference>
<dbReference type="CDD" id="cd03402">
    <property type="entry name" value="SPFH_like_u2"/>
    <property type="match status" value="1"/>
</dbReference>
<dbReference type="SMART" id="SM00244">
    <property type="entry name" value="PHB"/>
    <property type="match status" value="1"/>
</dbReference>
<evidence type="ECO:0000313" key="3">
    <source>
        <dbReference type="EMBL" id="MFC6397296.1"/>
    </source>
</evidence>
<feature type="transmembrane region" description="Helical" evidence="1">
    <location>
        <begin position="72"/>
        <end position="92"/>
    </location>
</feature>
<dbReference type="PANTHER" id="PTHR43446">
    <property type="entry name" value="MEMBRANE PROTEIN-RELATED"/>
    <property type="match status" value="1"/>
</dbReference>
<dbReference type="PANTHER" id="PTHR43446:SF1">
    <property type="entry name" value="BAND 7 DOMAIN-CONTAINING PROTEIN"/>
    <property type="match status" value="1"/>
</dbReference>
<dbReference type="RefSeq" id="WP_343886544.1">
    <property type="nucleotide sequence ID" value="NZ_BAAAKI010000016.1"/>
</dbReference>
<keyword evidence="1" id="KW-1133">Transmembrane helix</keyword>
<proteinExistence type="predicted"/>
<dbReference type="InterPro" id="IPR001107">
    <property type="entry name" value="Band_7"/>
</dbReference>
<dbReference type="Proteomes" id="UP001596266">
    <property type="component" value="Unassembled WGS sequence"/>
</dbReference>
<keyword evidence="4" id="KW-1185">Reference proteome</keyword>
<gene>
    <name evidence="3" type="ORF">ACFP57_09930</name>
</gene>
<comment type="caution">
    <text evidence="3">The sequence shown here is derived from an EMBL/GenBank/DDBJ whole genome shotgun (WGS) entry which is preliminary data.</text>
</comment>
<evidence type="ECO:0000313" key="4">
    <source>
        <dbReference type="Proteomes" id="UP001596266"/>
    </source>
</evidence>